<proteinExistence type="predicted"/>
<protein>
    <recommendedName>
        <fullName evidence="3">MORN repeat-containing protein</fullName>
    </recommendedName>
</protein>
<organism evidence="2">
    <name type="scientific">Solumvirus sp</name>
    <dbReference type="NCBI Taxonomy" id="2487773"/>
    <lineage>
        <taxon>Viruses</taxon>
        <taxon>Pithoviruses</taxon>
    </lineage>
</organism>
<dbReference type="EMBL" id="MK072501">
    <property type="protein sequence ID" value="AYV86312.1"/>
    <property type="molecule type" value="Genomic_DNA"/>
</dbReference>
<feature type="compositionally biased region" description="Low complexity" evidence="1">
    <location>
        <begin position="1"/>
        <end position="26"/>
    </location>
</feature>
<sequence>MSFSSIVGSNVSINSSSSASSSTRSSLMKVTQSLQNGSGTKSQSNSVTNAFQSNPVTNNIHNGGSIITVQPKGSSASAPSVSASSGSKHGPDEALDDPRNPKKSRGLSFDKPVNDKSVNDKPENNASKNLMPMDTFHLKPPPSSWICLSVQEYNKINLKESHGSYRVLDKNNDVVVEATYNHGVLNGNYLHVVEELKGNMIRETRIRTTYLNGKVHGRYTKIVKDREPIVVRYDEVMSPKDPVVEKVDKCNLVIHMELVCVNNKPEGLGICYNGDRTAYYIHYNDGKCIKGEKYRGKDLIETCEGSPTNGIITQYTIPRGIGKAVFTVLNGLCHGLVKTYRINDKNEKVEGYSEWMGNEPHGYRTVYVDGVLESKEHYINKVKDGYQLVKGKESWYDNGREVDENIGMSKVIARAIMINKELIKLNMLLKSRVIIAYYIGIDHATTMNEIMDIIMK</sequence>
<feature type="compositionally biased region" description="Basic and acidic residues" evidence="1">
    <location>
        <begin position="89"/>
        <end position="100"/>
    </location>
</feature>
<feature type="compositionally biased region" description="Basic and acidic residues" evidence="1">
    <location>
        <begin position="112"/>
        <end position="123"/>
    </location>
</feature>
<accession>A0A3G5AGK5</accession>
<feature type="region of interest" description="Disordered" evidence="1">
    <location>
        <begin position="1"/>
        <end position="134"/>
    </location>
</feature>
<gene>
    <name evidence="2" type="ORF">Solumvirus4_10</name>
</gene>
<evidence type="ECO:0000313" key="2">
    <source>
        <dbReference type="EMBL" id="AYV86312.1"/>
    </source>
</evidence>
<evidence type="ECO:0000256" key="1">
    <source>
        <dbReference type="SAM" id="MobiDB-lite"/>
    </source>
</evidence>
<feature type="compositionally biased region" description="Low complexity" evidence="1">
    <location>
        <begin position="71"/>
        <end position="88"/>
    </location>
</feature>
<feature type="compositionally biased region" description="Polar residues" evidence="1">
    <location>
        <begin position="28"/>
        <end position="68"/>
    </location>
</feature>
<name>A0A3G5AGK5_9VIRU</name>
<reference evidence="2" key="1">
    <citation type="submission" date="2018-10" db="EMBL/GenBank/DDBJ databases">
        <title>Hidden diversity of soil giant viruses.</title>
        <authorList>
            <person name="Schulz F."/>
            <person name="Alteio L."/>
            <person name="Goudeau D."/>
            <person name="Ryan E.M."/>
            <person name="Malmstrom R.R."/>
            <person name="Blanchard J."/>
            <person name="Woyke T."/>
        </authorList>
    </citation>
    <scope>NUCLEOTIDE SEQUENCE</scope>
    <source>
        <strain evidence="2">SMV1</strain>
    </source>
</reference>
<dbReference type="SUPFAM" id="SSF82185">
    <property type="entry name" value="Histone H3 K4-specific methyltransferase SET7/9 N-terminal domain"/>
    <property type="match status" value="1"/>
</dbReference>
<evidence type="ECO:0008006" key="3">
    <source>
        <dbReference type="Google" id="ProtNLM"/>
    </source>
</evidence>